<evidence type="ECO:0000256" key="5">
    <source>
        <dbReference type="ARBA" id="ARBA00022989"/>
    </source>
</evidence>
<dbReference type="PANTHER" id="PTHR32546:SF26">
    <property type="entry name" value="SMOG, ISOFORM D"/>
    <property type="match status" value="1"/>
</dbReference>
<dbReference type="PRINTS" id="PR00248">
    <property type="entry name" value="GPCRMGR"/>
</dbReference>
<evidence type="ECO:0000256" key="9">
    <source>
        <dbReference type="ARBA" id="ARBA00023180"/>
    </source>
</evidence>
<keyword evidence="8" id="KW-0675">Receptor</keyword>
<dbReference type="PANTHER" id="PTHR32546">
    <property type="entry name" value="G-PROTEIN COUPLED RECEPTOR 158-RELATED"/>
    <property type="match status" value="1"/>
</dbReference>
<sequence>MLPLHVLFICVTAATIVGVFVLMVIVYRFRRDKAMKANSPSLTYLLLVGAVILYTEFLVTSFPYCNKVTCMIRPWVRHIGFFTFYGALLFKTWRVSVVMCAFKSSSFRTKDSELVKMVAITMATCALFMSLWTVVDPGGSDRTLDMRRTCRLQWWEVVAVTAECAFLLWGAVVCYHSRQAPDMYNESVQVGFVIWNESLWCLFYVFARVTLARHPDADMQLYLHFLRVECSVTSNLLFLFVPKMLHLFRKAHVLHGTLTDVHGVRQVHRVSVRLGGAGEVQSVYCVPCGPLALADDDSATAAEEPDVTLEEARRYVREDEYSKAEVDALIEMVSRLKTEKETYKTETRRLWQAMHDHGLGGGSLTSSAVSPVEEDIVIGAPLRRPGPPLVPRLGGRSRASVQPAPLSYHVADAAVVTDPLAGISLPSSPERCRRASTVSSYLSSSRSSVADVSSADDLLGGSGLAVESPLDGGMKLPLLDGFGGLRVTDVDRERVDNIACNLGRCFTDNNGNCNHQQALVATVYDALTSPVGAISYADYSVLRPVRYARCGLAASRKHQPRVCSKVNFIMHI</sequence>
<evidence type="ECO:0000256" key="2">
    <source>
        <dbReference type="ARBA" id="ARBA00007242"/>
    </source>
</evidence>
<feature type="transmembrane region" description="Helical" evidence="11">
    <location>
        <begin position="79"/>
        <end position="102"/>
    </location>
</feature>
<feature type="domain" description="G-protein coupled receptors family 3 profile" evidence="12">
    <location>
        <begin position="4"/>
        <end position="250"/>
    </location>
</feature>
<keyword evidence="7 11" id="KW-0472">Membrane</keyword>
<evidence type="ECO:0000313" key="14">
    <source>
        <dbReference type="Proteomes" id="UP001209878"/>
    </source>
</evidence>
<dbReference type="InterPro" id="IPR017978">
    <property type="entry name" value="GPCR_3_C"/>
</dbReference>
<evidence type="ECO:0000256" key="3">
    <source>
        <dbReference type="ARBA" id="ARBA00022475"/>
    </source>
</evidence>
<evidence type="ECO:0000256" key="10">
    <source>
        <dbReference type="ARBA" id="ARBA00023224"/>
    </source>
</evidence>
<reference evidence="13" key="1">
    <citation type="journal article" date="2023" name="Mol. Biol. Evol.">
        <title>Third-Generation Sequencing Reveals the Adaptive Role of the Epigenome in Three Deep-Sea Polychaetes.</title>
        <authorList>
            <person name="Perez M."/>
            <person name="Aroh O."/>
            <person name="Sun Y."/>
            <person name="Lan Y."/>
            <person name="Juniper S.K."/>
            <person name="Young C.R."/>
            <person name="Angers B."/>
            <person name="Qian P.Y."/>
        </authorList>
    </citation>
    <scope>NUCLEOTIDE SEQUENCE</scope>
    <source>
        <strain evidence="13">R07B-5</strain>
    </source>
</reference>
<feature type="transmembrane region" description="Helical" evidence="11">
    <location>
        <begin position="6"/>
        <end position="29"/>
    </location>
</feature>
<name>A0AAD9PCH1_RIDPI</name>
<dbReference type="PROSITE" id="PS50259">
    <property type="entry name" value="G_PROTEIN_RECEP_F3_4"/>
    <property type="match status" value="1"/>
</dbReference>
<dbReference type="GO" id="GO:0005886">
    <property type="term" value="C:plasma membrane"/>
    <property type="evidence" value="ECO:0007669"/>
    <property type="project" value="UniProtKB-SubCell"/>
</dbReference>
<keyword evidence="10" id="KW-0807">Transducer</keyword>
<evidence type="ECO:0000256" key="7">
    <source>
        <dbReference type="ARBA" id="ARBA00023136"/>
    </source>
</evidence>
<keyword evidence="9" id="KW-0325">Glycoprotein</keyword>
<evidence type="ECO:0000256" key="1">
    <source>
        <dbReference type="ARBA" id="ARBA00004651"/>
    </source>
</evidence>
<dbReference type="InterPro" id="IPR000337">
    <property type="entry name" value="GPCR_3"/>
</dbReference>
<dbReference type="EMBL" id="JAODUO010000036">
    <property type="protein sequence ID" value="KAK2192230.1"/>
    <property type="molecule type" value="Genomic_DNA"/>
</dbReference>
<organism evidence="13 14">
    <name type="scientific">Ridgeia piscesae</name>
    <name type="common">Tubeworm</name>
    <dbReference type="NCBI Taxonomy" id="27915"/>
    <lineage>
        <taxon>Eukaryota</taxon>
        <taxon>Metazoa</taxon>
        <taxon>Spiralia</taxon>
        <taxon>Lophotrochozoa</taxon>
        <taxon>Annelida</taxon>
        <taxon>Polychaeta</taxon>
        <taxon>Sedentaria</taxon>
        <taxon>Canalipalpata</taxon>
        <taxon>Sabellida</taxon>
        <taxon>Siboglinidae</taxon>
        <taxon>Ridgeia</taxon>
    </lineage>
</organism>
<keyword evidence="6" id="KW-0297">G-protein coupled receptor</keyword>
<feature type="transmembrane region" description="Helical" evidence="11">
    <location>
        <begin position="154"/>
        <end position="175"/>
    </location>
</feature>
<keyword evidence="5 11" id="KW-1133">Transmembrane helix</keyword>
<evidence type="ECO:0000259" key="12">
    <source>
        <dbReference type="PROSITE" id="PS50259"/>
    </source>
</evidence>
<comment type="subcellular location">
    <subcellularLocation>
        <location evidence="1">Cell membrane</location>
        <topology evidence="1">Multi-pass membrane protein</topology>
    </subcellularLocation>
</comment>
<dbReference type="InterPro" id="IPR043458">
    <property type="entry name" value="GPR158/179"/>
</dbReference>
<feature type="transmembrane region" description="Helical" evidence="11">
    <location>
        <begin position="41"/>
        <end position="59"/>
    </location>
</feature>
<feature type="transmembrane region" description="Helical" evidence="11">
    <location>
        <begin position="187"/>
        <end position="207"/>
    </location>
</feature>
<keyword evidence="3" id="KW-1003">Cell membrane</keyword>
<dbReference type="Pfam" id="PF00003">
    <property type="entry name" value="7tm_3"/>
    <property type="match status" value="1"/>
</dbReference>
<gene>
    <name evidence="13" type="ORF">NP493_36g02034</name>
</gene>
<comment type="similarity">
    <text evidence="2">Belongs to the G-protein coupled receptor 3 family.</text>
</comment>
<accession>A0AAD9PCH1</accession>
<comment type="caution">
    <text evidence="13">The sequence shown here is derived from an EMBL/GenBank/DDBJ whole genome shotgun (WGS) entry which is preliminary data.</text>
</comment>
<proteinExistence type="inferred from homology"/>
<evidence type="ECO:0000256" key="6">
    <source>
        <dbReference type="ARBA" id="ARBA00023040"/>
    </source>
</evidence>
<dbReference type="GO" id="GO:0004930">
    <property type="term" value="F:G protein-coupled receptor activity"/>
    <property type="evidence" value="ECO:0007669"/>
    <property type="project" value="UniProtKB-KW"/>
</dbReference>
<keyword evidence="4 11" id="KW-0812">Transmembrane</keyword>
<protein>
    <recommendedName>
        <fullName evidence="12">G-protein coupled receptors family 3 profile domain-containing protein</fullName>
    </recommendedName>
</protein>
<evidence type="ECO:0000256" key="11">
    <source>
        <dbReference type="SAM" id="Phobius"/>
    </source>
</evidence>
<feature type="transmembrane region" description="Helical" evidence="11">
    <location>
        <begin position="114"/>
        <end position="134"/>
    </location>
</feature>
<keyword evidence="14" id="KW-1185">Reference proteome</keyword>
<evidence type="ECO:0000313" key="13">
    <source>
        <dbReference type="EMBL" id="KAK2192230.1"/>
    </source>
</evidence>
<dbReference type="AlphaFoldDB" id="A0AAD9PCH1"/>
<dbReference type="Proteomes" id="UP001209878">
    <property type="component" value="Unassembled WGS sequence"/>
</dbReference>
<evidence type="ECO:0000256" key="8">
    <source>
        <dbReference type="ARBA" id="ARBA00023170"/>
    </source>
</evidence>
<evidence type="ECO:0000256" key="4">
    <source>
        <dbReference type="ARBA" id="ARBA00022692"/>
    </source>
</evidence>